<evidence type="ECO:0000313" key="9">
    <source>
        <dbReference type="Proteomes" id="UP001299546"/>
    </source>
</evidence>
<feature type="transmembrane region" description="Helical" evidence="6">
    <location>
        <begin position="345"/>
        <end position="368"/>
    </location>
</feature>
<keyword evidence="4 6" id="KW-1133">Transmembrane helix</keyword>
<dbReference type="RefSeq" id="WP_066736704.1">
    <property type="nucleotide sequence ID" value="NZ_JAJCIQ010000002.1"/>
</dbReference>
<feature type="domain" description="Major facilitator superfamily (MFS) profile" evidence="7">
    <location>
        <begin position="3"/>
        <end position="406"/>
    </location>
</feature>
<dbReference type="InterPro" id="IPR036259">
    <property type="entry name" value="MFS_trans_sf"/>
</dbReference>
<organism evidence="8 9">
    <name type="scientific">Bariatricus massiliensis</name>
    <dbReference type="NCBI Taxonomy" id="1745713"/>
    <lineage>
        <taxon>Bacteria</taxon>
        <taxon>Bacillati</taxon>
        <taxon>Bacillota</taxon>
        <taxon>Clostridia</taxon>
        <taxon>Lachnospirales</taxon>
        <taxon>Lachnospiraceae</taxon>
        <taxon>Bariatricus</taxon>
    </lineage>
</organism>
<keyword evidence="2" id="KW-0813">Transport</keyword>
<dbReference type="CDD" id="cd06174">
    <property type="entry name" value="MFS"/>
    <property type="match status" value="1"/>
</dbReference>
<dbReference type="InterPro" id="IPR051337">
    <property type="entry name" value="OPA_Antiporter"/>
</dbReference>
<evidence type="ECO:0000256" key="2">
    <source>
        <dbReference type="ARBA" id="ARBA00022448"/>
    </source>
</evidence>
<evidence type="ECO:0000256" key="6">
    <source>
        <dbReference type="SAM" id="Phobius"/>
    </source>
</evidence>
<evidence type="ECO:0000256" key="1">
    <source>
        <dbReference type="ARBA" id="ARBA00004651"/>
    </source>
</evidence>
<dbReference type="Gene3D" id="1.20.1250.20">
    <property type="entry name" value="MFS general substrate transporter like domains"/>
    <property type="match status" value="2"/>
</dbReference>
<accession>A0ABS8DDT9</accession>
<protein>
    <submittedName>
        <fullName evidence="8">MFS transporter</fullName>
    </submittedName>
</protein>
<dbReference type="InterPro" id="IPR011701">
    <property type="entry name" value="MFS"/>
</dbReference>
<dbReference type="Proteomes" id="UP001299546">
    <property type="component" value="Unassembled WGS sequence"/>
</dbReference>
<dbReference type="Pfam" id="PF07690">
    <property type="entry name" value="MFS_1"/>
    <property type="match status" value="1"/>
</dbReference>
<keyword evidence="9" id="KW-1185">Reference proteome</keyword>
<gene>
    <name evidence="8" type="ORF">LIZ65_04600</name>
</gene>
<dbReference type="EMBL" id="JAJCIS010000002">
    <property type="protein sequence ID" value="MCB7386558.1"/>
    <property type="molecule type" value="Genomic_DNA"/>
</dbReference>
<evidence type="ECO:0000313" key="8">
    <source>
        <dbReference type="EMBL" id="MCB7386558.1"/>
    </source>
</evidence>
<reference evidence="8 9" key="1">
    <citation type="submission" date="2021-10" db="EMBL/GenBank/DDBJ databases">
        <title>Collection of gut derived symbiotic bacterial strains cultured from healthy donors.</title>
        <authorList>
            <person name="Lin H."/>
            <person name="Littmann E."/>
            <person name="Kohout C."/>
            <person name="Pamer E.G."/>
        </authorList>
    </citation>
    <scope>NUCLEOTIDE SEQUENCE [LARGE SCALE GENOMIC DNA]</scope>
    <source>
        <strain evidence="8 9">DFI.1.165</strain>
    </source>
</reference>
<comment type="caution">
    <text evidence="8">The sequence shown here is derived from an EMBL/GenBank/DDBJ whole genome shotgun (WGS) entry which is preliminary data.</text>
</comment>
<proteinExistence type="predicted"/>
<feature type="transmembrane region" description="Helical" evidence="6">
    <location>
        <begin position="7"/>
        <end position="27"/>
    </location>
</feature>
<keyword evidence="3 6" id="KW-0812">Transmembrane</keyword>
<evidence type="ECO:0000256" key="3">
    <source>
        <dbReference type="ARBA" id="ARBA00022692"/>
    </source>
</evidence>
<feature type="transmembrane region" description="Helical" evidence="6">
    <location>
        <begin position="380"/>
        <end position="403"/>
    </location>
</feature>
<name>A0ABS8DDT9_9FIRM</name>
<dbReference type="SUPFAM" id="SSF103473">
    <property type="entry name" value="MFS general substrate transporter"/>
    <property type="match status" value="1"/>
</dbReference>
<evidence type="ECO:0000259" key="7">
    <source>
        <dbReference type="PROSITE" id="PS50850"/>
    </source>
</evidence>
<feature type="transmembrane region" description="Helical" evidence="6">
    <location>
        <begin position="100"/>
        <end position="120"/>
    </location>
</feature>
<feature type="transmembrane region" description="Helical" evidence="6">
    <location>
        <begin position="287"/>
        <end position="305"/>
    </location>
</feature>
<feature type="transmembrane region" description="Helical" evidence="6">
    <location>
        <begin position="75"/>
        <end position="94"/>
    </location>
</feature>
<feature type="transmembrane region" description="Helical" evidence="6">
    <location>
        <begin position="47"/>
        <end position="68"/>
    </location>
</feature>
<dbReference type="InterPro" id="IPR020846">
    <property type="entry name" value="MFS_dom"/>
</dbReference>
<evidence type="ECO:0000256" key="4">
    <source>
        <dbReference type="ARBA" id="ARBA00022989"/>
    </source>
</evidence>
<dbReference type="PROSITE" id="PS50850">
    <property type="entry name" value="MFS"/>
    <property type="match status" value="1"/>
</dbReference>
<feature type="transmembrane region" description="Helical" evidence="6">
    <location>
        <begin position="168"/>
        <end position="191"/>
    </location>
</feature>
<keyword evidence="5 6" id="KW-0472">Membrane</keyword>
<feature type="transmembrane region" description="Helical" evidence="6">
    <location>
        <begin position="260"/>
        <end position="280"/>
    </location>
</feature>
<feature type="transmembrane region" description="Helical" evidence="6">
    <location>
        <begin position="220"/>
        <end position="240"/>
    </location>
</feature>
<evidence type="ECO:0000256" key="5">
    <source>
        <dbReference type="ARBA" id="ARBA00023136"/>
    </source>
</evidence>
<comment type="subcellular location">
    <subcellularLocation>
        <location evidence="1">Cell membrane</location>
        <topology evidence="1">Multi-pass membrane protein</topology>
    </subcellularLocation>
</comment>
<dbReference type="PANTHER" id="PTHR43826">
    <property type="entry name" value="GLUCOSE-6-PHOSPHATE EXCHANGER SLC37A4"/>
    <property type="match status" value="1"/>
</dbReference>
<feature type="transmembrane region" description="Helical" evidence="6">
    <location>
        <begin position="141"/>
        <end position="162"/>
    </location>
</feature>
<feature type="transmembrane region" description="Helical" evidence="6">
    <location>
        <begin position="311"/>
        <end position="333"/>
    </location>
</feature>
<dbReference type="PANTHER" id="PTHR43826:SF3">
    <property type="entry name" value="GLUCOSE-6-PHOSPHATE EXCHANGER SLC37A4"/>
    <property type="match status" value="1"/>
</dbReference>
<sequence length="421" mass="46116">MNKKVKSIITIFVLGMAGGSIYCLPYLKYIFYDQMIQTMHISDAQLGLMISVYSLACTIIQIPGGIISDRVSSKLSIFWSLLITSGLTILYAFMPSNYGMSLAIWFGMAFTTIFLCWPAIMKTIRFLGEDIGGGTAYGIYYAVNGLTGGLVNMLALRVYGGFDSPDKGFFWAIIVIAAFTLIIPFVLMALLHDYKEPTAATAAEKPKAADVKAALMNPTVWIISMTLFFVYGVYISITYFNPYLTSVFGISESLSGNLSIVRQFLFMALAPLTGLVADKLFHSTLKWFRVGLVIVFAVIGGMYLMGSSASATLIMGLTLVTSFFMCGLYSVMFSIIGECNVPAKVAGTAISIVSVVAYIPDMFIHTMYGKFIDTYGKQGYSYIFIIMLVMCVLGFLGISYLVARKKNMEKNTSAVKEHAAA</sequence>